<dbReference type="AlphaFoldDB" id="A0A7M2XN15"/>
<proteinExistence type="predicted"/>
<name>A0A7M2XN15_9NOCA</name>
<reference evidence="1 2" key="1">
    <citation type="submission" date="2020-10" db="EMBL/GenBank/DDBJ databases">
        <title>Whole genome sequence of oil-degrading bacteria Rhodococcus pyridinivorans strain 5Ap.</title>
        <authorList>
            <person name="Akhremchuk A.E."/>
            <person name="Valentovich L.N."/>
            <person name="Charniauskaya M.I."/>
            <person name="Bukliarevich H.A."/>
            <person name="Titok M.A."/>
        </authorList>
    </citation>
    <scope>NUCLEOTIDE SEQUENCE [LARGE SCALE GENOMIC DNA]</scope>
    <source>
        <strain evidence="1 2">5Ap</strain>
    </source>
</reference>
<dbReference type="EMBL" id="CP063450">
    <property type="protein sequence ID" value="QOV99089.1"/>
    <property type="molecule type" value="Genomic_DNA"/>
</dbReference>
<organism evidence="1 2">
    <name type="scientific">Rhodococcus pyridinivorans</name>
    <dbReference type="NCBI Taxonomy" id="103816"/>
    <lineage>
        <taxon>Bacteria</taxon>
        <taxon>Bacillati</taxon>
        <taxon>Actinomycetota</taxon>
        <taxon>Actinomycetes</taxon>
        <taxon>Mycobacteriales</taxon>
        <taxon>Nocardiaceae</taxon>
        <taxon>Rhodococcus</taxon>
    </lineage>
</organism>
<dbReference type="CDD" id="cd10440">
    <property type="entry name" value="GIY-YIG_COG3680"/>
    <property type="match status" value="1"/>
</dbReference>
<keyword evidence="2" id="KW-1185">Reference proteome</keyword>
<accession>A0A7M2XN15</accession>
<sequence length="386" mass="41783">MRTVWTVPPNIAQTLLESPEIQMFLTSNELPDTADDPRQRLAEFTHALGALSRHIGRTFGSVDAANRELFGGSAGKVPVALRLTVLRALVNHVEDRAPSPKLLPKNICDQLGAYVYALLDPRDRSIFYVGAGRGNRIFTLVWTALGEISKLTEAGEKTPLATPETEAALRRIRTVYESGYAVEHFVVADALNPKTDADHTAAVTAEAVIAALGLTEPHRGECVLTNLAGATEESEADRTAIPIAELVRQYSASPAPELPTPCVVLRVNEAKKASPAAVRELASKPWPAGSAARGIDGLPIIVVADNIVRAVYRATGWEAAARTEENGGTILYRFVGEADEELEGKFVNTRVTPDRLGLKRWPSHGWAPRLTRALPRPVARPKAPRP</sequence>
<evidence type="ECO:0000313" key="2">
    <source>
        <dbReference type="Proteomes" id="UP000593818"/>
    </source>
</evidence>
<protein>
    <submittedName>
        <fullName evidence="1">GIY-YIG nuclease family protein</fullName>
    </submittedName>
</protein>
<dbReference type="Proteomes" id="UP000593818">
    <property type="component" value="Chromosome"/>
</dbReference>
<evidence type="ECO:0000313" key="1">
    <source>
        <dbReference type="EMBL" id="QOV99089.1"/>
    </source>
</evidence>
<gene>
    <name evidence="1" type="ORF">INP59_01290</name>
</gene>